<feature type="region of interest" description="Disordered" evidence="4">
    <location>
        <begin position="40"/>
        <end position="66"/>
    </location>
</feature>
<dbReference type="VEuPathDB" id="CryptoDB:Cvel_16160"/>
<dbReference type="AlphaFoldDB" id="A0A0G4FBK7"/>
<gene>
    <name evidence="5" type="ORF">Cvel_16160</name>
</gene>
<feature type="repeat" description="ANK" evidence="3">
    <location>
        <begin position="194"/>
        <end position="227"/>
    </location>
</feature>
<evidence type="ECO:0000256" key="1">
    <source>
        <dbReference type="ARBA" id="ARBA00022737"/>
    </source>
</evidence>
<dbReference type="EMBL" id="CDMZ01000256">
    <property type="protein sequence ID" value="CEM10309.1"/>
    <property type="molecule type" value="Genomic_DNA"/>
</dbReference>
<dbReference type="PANTHER" id="PTHR24178">
    <property type="entry name" value="MOLTING PROTEIN MLT-4"/>
    <property type="match status" value="1"/>
</dbReference>
<evidence type="ECO:0000313" key="5">
    <source>
        <dbReference type="EMBL" id="CEM10309.1"/>
    </source>
</evidence>
<reference evidence="5" key="1">
    <citation type="submission" date="2014-11" db="EMBL/GenBank/DDBJ databases">
        <authorList>
            <person name="Otto D Thomas"/>
            <person name="Naeem Raeece"/>
        </authorList>
    </citation>
    <scope>NUCLEOTIDE SEQUENCE</scope>
</reference>
<feature type="repeat" description="ANK" evidence="3">
    <location>
        <begin position="228"/>
        <end position="260"/>
    </location>
</feature>
<sequence>MERDAKTLSIVQEELETLAGGLLEVVEMIRGVGQVLKSCNWSDGDDSPSPSVPQQPQQLRGMPQQLPHPEASALAKVKEAVNTMRNGVRLELNKVVNLYYKMDLSPLFECDIAHKIRSFQVVTPEALNEALEAFLVTGDEAKRDDFMLLLRVGAQIDGLIEDQTALLRAVEFDNLEVVKILVGEGAGLQVVGSDGFSPLHFACASPPSPQIVRFLVSEGADVDAKDNDGETPLHWLATTDQTDLMELILSKGADIDAKDNKGDTALHHATMAGVREAAECLLDHGAKVNEENSRRFTPLLTTIILHNDEPTDHRDVAQLLISRGANINHTSRREGLGLLHYAAVQGSADVLELLLENGADVHVTDTQGRTALHHVASVPFDALEDELEAKKLRIAKLLVARGINVNALTNDGQTARAIAFRKRPPHSAVRAYLSGLPSF</sequence>
<dbReference type="PROSITE" id="PS50088">
    <property type="entry name" value="ANK_REPEAT"/>
    <property type="match status" value="5"/>
</dbReference>
<feature type="repeat" description="ANK" evidence="3">
    <location>
        <begin position="334"/>
        <end position="366"/>
    </location>
</feature>
<dbReference type="InterPro" id="IPR036770">
    <property type="entry name" value="Ankyrin_rpt-contain_sf"/>
</dbReference>
<evidence type="ECO:0000256" key="4">
    <source>
        <dbReference type="SAM" id="MobiDB-lite"/>
    </source>
</evidence>
<proteinExistence type="predicted"/>
<dbReference type="SUPFAM" id="SSF48403">
    <property type="entry name" value="Ankyrin repeat"/>
    <property type="match status" value="1"/>
</dbReference>
<keyword evidence="1" id="KW-0677">Repeat</keyword>
<dbReference type="PhylomeDB" id="A0A0G4FBK7"/>
<feature type="compositionally biased region" description="Low complexity" evidence="4">
    <location>
        <begin position="47"/>
        <end position="66"/>
    </location>
</feature>
<dbReference type="InterPro" id="IPR002110">
    <property type="entry name" value="Ankyrin_rpt"/>
</dbReference>
<feature type="repeat" description="ANK" evidence="3">
    <location>
        <begin position="161"/>
        <end position="193"/>
    </location>
</feature>
<evidence type="ECO:0000256" key="2">
    <source>
        <dbReference type="ARBA" id="ARBA00023043"/>
    </source>
</evidence>
<dbReference type="PANTHER" id="PTHR24178:SF41">
    <property type="entry name" value="ANKYRIN-2 ISOFORM X1"/>
    <property type="match status" value="1"/>
</dbReference>
<dbReference type="PRINTS" id="PR01415">
    <property type="entry name" value="ANKYRIN"/>
</dbReference>
<name>A0A0G4FBK7_9ALVE</name>
<evidence type="ECO:0000256" key="3">
    <source>
        <dbReference type="PROSITE-ProRule" id="PRU00023"/>
    </source>
</evidence>
<accession>A0A0G4FBK7</accession>
<dbReference type="PROSITE" id="PS50297">
    <property type="entry name" value="ANK_REP_REGION"/>
    <property type="match status" value="4"/>
</dbReference>
<dbReference type="Pfam" id="PF12796">
    <property type="entry name" value="Ank_2"/>
    <property type="match status" value="2"/>
</dbReference>
<dbReference type="Gene3D" id="1.25.40.20">
    <property type="entry name" value="Ankyrin repeat-containing domain"/>
    <property type="match status" value="3"/>
</dbReference>
<protein>
    <submittedName>
        <fullName evidence="5">Uncharacterized protein</fullName>
    </submittedName>
</protein>
<organism evidence="5">
    <name type="scientific">Chromera velia CCMP2878</name>
    <dbReference type="NCBI Taxonomy" id="1169474"/>
    <lineage>
        <taxon>Eukaryota</taxon>
        <taxon>Sar</taxon>
        <taxon>Alveolata</taxon>
        <taxon>Colpodellida</taxon>
        <taxon>Chromeraceae</taxon>
        <taxon>Chromera</taxon>
    </lineage>
</organism>
<keyword evidence="2 3" id="KW-0040">ANK repeat</keyword>
<dbReference type="SMART" id="SM00248">
    <property type="entry name" value="ANK"/>
    <property type="match status" value="7"/>
</dbReference>
<feature type="repeat" description="ANK" evidence="3">
    <location>
        <begin position="261"/>
        <end position="293"/>
    </location>
</feature>